<evidence type="ECO:0000256" key="10">
    <source>
        <dbReference type="SAM" id="MobiDB-lite"/>
    </source>
</evidence>
<evidence type="ECO:0000256" key="5">
    <source>
        <dbReference type="ARBA" id="ARBA00022824"/>
    </source>
</evidence>
<dbReference type="GO" id="GO:0005484">
    <property type="term" value="F:SNAP receptor activity"/>
    <property type="evidence" value="ECO:0007669"/>
    <property type="project" value="TreeGrafter"/>
</dbReference>
<dbReference type="EMBL" id="ML995808">
    <property type="protein sequence ID" value="KAF2774352.1"/>
    <property type="molecule type" value="Genomic_DNA"/>
</dbReference>
<evidence type="ECO:0000256" key="9">
    <source>
        <dbReference type="ARBA" id="ARBA00023136"/>
    </source>
</evidence>
<reference evidence="12" key="1">
    <citation type="journal article" date="2020" name="Stud. Mycol.">
        <title>101 Dothideomycetes genomes: a test case for predicting lifestyles and emergence of pathogens.</title>
        <authorList>
            <person name="Haridas S."/>
            <person name="Albert R."/>
            <person name="Binder M."/>
            <person name="Bloem J."/>
            <person name="Labutti K."/>
            <person name="Salamov A."/>
            <person name="Andreopoulos B."/>
            <person name="Baker S."/>
            <person name="Barry K."/>
            <person name="Bills G."/>
            <person name="Bluhm B."/>
            <person name="Cannon C."/>
            <person name="Castanera R."/>
            <person name="Culley D."/>
            <person name="Daum C."/>
            <person name="Ezra D."/>
            <person name="Gonzalez J."/>
            <person name="Henrissat B."/>
            <person name="Kuo A."/>
            <person name="Liang C."/>
            <person name="Lipzen A."/>
            <person name="Lutzoni F."/>
            <person name="Magnuson J."/>
            <person name="Mondo S."/>
            <person name="Nolan M."/>
            <person name="Ohm R."/>
            <person name="Pangilinan J."/>
            <person name="Park H.-J."/>
            <person name="Ramirez L."/>
            <person name="Alfaro M."/>
            <person name="Sun H."/>
            <person name="Tritt A."/>
            <person name="Yoshinaga Y."/>
            <person name="Zwiers L.-H."/>
            <person name="Turgeon B."/>
            <person name="Goodwin S."/>
            <person name="Spatafora J."/>
            <person name="Crous P."/>
            <person name="Grigoriev I."/>
        </authorList>
    </citation>
    <scope>NUCLEOTIDE SEQUENCE</scope>
    <source>
        <strain evidence="12">CBS 116005</strain>
    </source>
</reference>
<dbReference type="PANTHER" id="PTHR13050">
    <property type="entry name" value="USE1-LIKE PROTEIN"/>
    <property type="match status" value="1"/>
</dbReference>
<evidence type="ECO:0000256" key="3">
    <source>
        <dbReference type="ARBA" id="ARBA00022448"/>
    </source>
</evidence>
<evidence type="ECO:0008006" key="14">
    <source>
        <dbReference type="Google" id="ProtNLM"/>
    </source>
</evidence>
<evidence type="ECO:0000256" key="11">
    <source>
        <dbReference type="SAM" id="Phobius"/>
    </source>
</evidence>
<feature type="compositionally biased region" description="Acidic residues" evidence="10">
    <location>
        <begin position="89"/>
        <end position="99"/>
    </location>
</feature>
<keyword evidence="3" id="KW-0813">Transport</keyword>
<evidence type="ECO:0000313" key="13">
    <source>
        <dbReference type="Proteomes" id="UP000799436"/>
    </source>
</evidence>
<name>A0A6G1LPB9_9PEZI</name>
<dbReference type="Proteomes" id="UP000799436">
    <property type="component" value="Unassembled WGS sequence"/>
</dbReference>
<dbReference type="AlphaFoldDB" id="A0A6G1LPB9"/>
<sequence>MDQTSIVGLTRLLSRLDQQLAGTPSPYDRTRLGVNLDNARSLLLTLEKQSSTVRIQSQRQQIQEELQQKRELVKRLNARLQELEQLHDDESDDEDEEEPAQYAPAIKTTEAGLDTGESQRPRISDQQAQEIRSRKPLQASDNREAASTTAREQLFAGRSQQPHEAATSDLSRQELLLSHNRSEQDTLTTSLLALARQLKESSQQMGASITAERDVLRRAEGSLDKSSQGMQAAEKKMGTLRRMSEGQGWYGRLKLYGMIVGLWVACFLLVFVGPKLRF</sequence>
<dbReference type="OrthoDB" id="3231855at2759"/>
<gene>
    <name evidence="12" type="ORF">EJ03DRAFT_332806</name>
</gene>
<feature type="region of interest" description="Disordered" evidence="10">
    <location>
        <begin position="85"/>
        <end position="150"/>
    </location>
</feature>
<dbReference type="GO" id="GO:0006890">
    <property type="term" value="P:retrograde vesicle-mediated transport, Golgi to endoplasmic reticulum"/>
    <property type="evidence" value="ECO:0007669"/>
    <property type="project" value="TreeGrafter"/>
</dbReference>
<evidence type="ECO:0000313" key="12">
    <source>
        <dbReference type="EMBL" id="KAF2774352.1"/>
    </source>
</evidence>
<feature type="transmembrane region" description="Helical" evidence="11">
    <location>
        <begin position="253"/>
        <end position="272"/>
    </location>
</feature>
<keyword evidence="9 11" id="KW-0472">Membrane</keyword>
<evidence type="ECO:0000256" key="7">
    <source>
        <dbReference type="ARBA" id="ARBA00022927"/>
    </source>
</evidence>
<dbReference type="GO" id="GO:0015031">
    <property type="term" value="P:protein transport"/>
    <property type="evidence" value="ECO:0007669"/>
    <property type="project" value="UniProtKB-KW"/>
</dbReference>
<protein>
    <recommendedName>
        <fullName evidence="14">Synaptobrevin</fullName>
    </recommendedName>
</protein>
<dbReference type="GO" id="GO:0005789">
    <property type="term" value="C:endoplasmic reticulum membrane"/>
    <property type="evidence" value="ECO:0007669"/>
    <property type="project" value="UniProtKB-SubCell"/>
</dbReference>
<keyword evidence="5" id="KW-0256">Endoplasmic reticulum</keyword>
<dbReference type="Pfam" id="PF09753">
    <property type="entry name" value="Use1"/>
    <property type="match status" value="1"/>
</dbReference>
<keyword evidence="4 11" id="KW-0812">Transmembrane</keyword>
<evidence type="ECO:0000256" key="1">
    <source>
        <dbReference type="ARBA" id="ARBA00004163"/>
    </source>
</evidence>
<keyword evidence="6" id="KW-0931">ER-Golgi transport</keyword>
<dbReference type="GO" id="GO:0031201">
    <property type="term" value="C:SNARE complex"/>
    <property type="evidence" value="ECO:0007669"/>
    <property type="project" value="TreeGrafter"/>
</dbReference>
<evidence type="ECO:0000256" key="6">
    <source>
        <dbReference type="ARBA" id="ARBA00022892"/>
    </source>
</evidence>
<dbReference type="InterPro" id="IPR019150">
    <property type="entry name" value="Vesicle_transport_protein_Use1"/>
</dbReference>
<evidence type="ECO:0000256" key="2">
    <source>
        <dbReference type="ARBA" id="ARBA00007891"/>
    </source>
</evidence>
<dbReference type="PANTHER" id="PTHR13050:SF7">
    <property type="entry name" value="VESICLE TRANSPORT PROTEIN USE1"/>
    <property type="match status" value="1"/>
</dbReference>
<keyword evidence="8 11" id="KW-1133">Transmembrane helix</keyword>
<accession>A0A6G1LPB9</accession>
<evidence type="ECO:0000256" key="4">
    <source>
        <dbReference type="ARBA" id="ARBA00022692"/>
    </source>
</evidence>
<comment type="similarity">
    <text evidence="2">Belongs to the USE1 family.</text>
</comment>
<proteinExistence type="inferred from homology"/>
<comment type="subcellular location">
    <subcellularLocation>
        <location evidence="1">Endoplasmic reticulum membrane</location>
        <topology evidence="1">Single-pass type IV membrane protein</topology>
    </subcellularLocation>
</comment>
<organism evidence="12 13">
    <name type="scientific">Teratosphaeria nubilosa</name>
    <dbReference type="NCBI Taxonomy" id="161662"/>
    <lineage>
        <taxon>Eukaryota</taxon>
        <taxon>Fungi</taxon>
        <taxon>Dikarya</taxon>
        <taxon>Ascomycota</taxon>
        <taxon>Pezizomycotina</taxon>
        <taxon>Dothideomycetes</taxon>
        <taxon>Dothideomycetidae</taxon>
        <taxon>Mycosphaerellales</taxon>
        <taxon>Teratosphaeriaceae</taxon>
        <taxon>Teratosphaeria</taxon>
    </lineage>
</organism>
<keyword evidence="13" id="KW-1185">Reference proteome</keyword>
<evidence type="ECO:0000256" key="8">
    <source>
        <dbReference type="ARBA" id="ARBA00022989"/>
    </source>
</evidence>
<keyword evidence="7" id="KW-0653">Protein transport</keyword>